<evidence type="ECO:0000259" key="1">
    <source>
        <dbReference type="Pfam" id="PF13467"/>
    </source>
</evidence>
<dbReference type="Proteomes" id="UP000216020">
    <property type="component" value="Unassembled WGS sequence"/>
</dbReference>
<organism evidence="2 3">
    <name type="scientific">Bordetella genomosp. 10</name>
    <dbReference type="NCBI Taxonomy" id="1416804"/>
    <lineage>
        <taxon>Bacteria</taxon>
        <taxon>Pseudomonadati</taxon>
        <taxon>Pseudomonadota</taxon>
        <taxon>Betaproteobacteria</taxon>
        <taxon>Burkholderiales</taxon>
        <taxon>Alcaligenaceae</taxon>
        <taxon>Bordetella</taxon>
    </lineage>
</organism>
<accession>A0A261SBZ2</accession>
<dbReference type="OrthoDB" id="5458732at2"/>
<name>A0A261SBZ2_9BORD</name>
<reference evidence="3" key="1">
    <citation type="submission" date="2017-05" db="EMBL/GenBank/DDBJ databases">
        <title>Complete and WGS of Bordetella genogroups.</title>
        <authorList>
            <person name="Spilker T."/>
            <person name="Lipuma J."/>
        </authorList>
    </citation>
    <scope>NUCLEOTIDE SEQUENCE [LARGE SCALE GENOMIC DNA]</scope>
    <source>
        <strain evidence="3">AU16122</strain>
    </source>
</reference>
<feature type="domain" description="Ribbon-helix-helix" evidence="1">
    <location>
        <begin position="16"/>
        <end position="84"/>
    </location>
</feature>
<dbReference type="RefSeq" id="WP_094853582.1">
    <property type="nucleotide sequence ID" value="NZ_NEVM01000002.1"/>
</dbReference>
<dbReference type="EMBL" id="NEVM01000002">
    <property type="protein sequence ID" value="OZI34591.1"/>
    <property type="molecule type" value="Genomic_DNA"/>
</dbReference>
<dbReference type="InterPro" id="IPR027373">
    <property type="entry name" value="RHH_dom"/>
</dbReference>
<gene>
    <name evidence="2" type="ORF">CAL29_13935</name>
</gene>
<proteinExistence type="predicted"/>
<comment type="caution">
    <text evidence="2">The sequence shown here is derived from an EMBL/GenBank/DDBJ whole genome shotgun (WGS) entry which is preliminary data.</text>
</comment>
<dbReference type="InterPro" id="IPR038268">
    <property type="entry name" value="RHH_sf"/>
</dbReference>
<evidence type="ECO:0000313" key="3">
    <source>
        <dbReference type="Proteomes" id="UP000216020"/>
    </source>
</evidence>
<keyword evidence="3" id="KW-1185">Reference proteome</keyword>
<evidence type="ECO:0000313" key="2">
    <source>
        <dbReference type="EMBL" id="OZI34591.1"/>
    </source>
</evidence>
<sequence>MCKIYVNTDPILYESRTRSLRIHGVVTTVRLENLFWDVLQEIAEREGLTTNQFAIKLHDELLARHGEMTMSFASFLRVCCLRYLSLGAARERGVERDEAPVREAPRHFQPMVVRAG</sequence>
<keyword evidence="2" id="KW-0808">Transferase</keyword>
<dbReference type="GO" id="GO:0016740">
    <property type="term" value="F:transferase activity"/>
    <property type="evidence" value="ECO:0007669"/>
    <property type="project" value="UniProtKB-KW"/>
</dbReference>
<dbReference type="Gene3D" id="1.10.3990.20">
    <property type="entry name" value="protein bp1543"/>
    <property type="match status" value="1"/>
</dbReference>
<protein>
    <submittedName>
        <fullName evidence="2">Aryl-sulfate sulfotransferase</fullName>
    </submittedName>
</protein>
<dbReference type="AlphaFoldDB" id="A0A261SBZ2"/>
<dbReference type="Pfam" id="PF13467">
    <property type="entry name" value="RHH_4"/>
    <property type="match status" value="1"/>
</dbReference>